<keyword evidence="5" id="KW-0378">Hydrolase</keyword>
<dbReference type="Pfam" id="PF01420">
    <property type="entry name" value="Methylase_S"/>
    <property type="match status" value="1"/>
</dbReference>
<dbReference type="HOGENOM" id="CLU_021095_4_1_14"/>
<name>F0QS64_MYCSL</name>
<evidence type="ECO:0000259" key="4">
    <source>
        <dbReference type="Pfam" id="PF01420"/>
    </source>
</evidence>
<dbReference type="SUPFAM" id="SSF116734">
    <property type="entry name" value="DNA methylase specificity domain"/>
    <property type="match status" value="1"/>
</dbReference>
<accession>F0QS64</accession>
<dbReference type="EMBL" id="CP002525">
    <property type="protein sequence ID" value="ADX98334.1"/>
    <property type="molecule type" value="Genomic_DNA"/>
</dbReference>
<proteinExistence type="inferred from homology"/>
<keyword evidence="2" id="KW-0680">Restriction system</keyword>
<dbReference type="KEGG" id="mss:MSU_0813"/>
<dbReference type="GO" id="GO:0009035">
    <property type="term" value="F:type I site-specific deoxyribonuclease activity"/>
    <property type="evidence" value="ECO:0007669"/>
    <property type="project" value="UniProtKB-EC"/>
</dbReference>
<comment type="similarity">
    <text evidence="1">Belongs to the type-I restriction system S methylase family.</text>
</comment>
<dbReference type="InterPro" id="IPR044946">
    <property type="entry name" value="Restrct_endonuc_typeI_TRD_sf"/>
</dbReference>
<sequence length="254" mass="29272">MFSKWNLTTLYKLGKISKGIQKHKPNFDPSLFEDGKIPLVGCKEVSNSNLRILSCDRHYNSKGLSQSKLFPKNTVCIVEGGNSSTDTAILKYSSCLSADLHGFNSFEGISDPRFIKYCFDYPKMKEKLMKLAKSTTAQPHLTLSRLLSVKFPCPPQEEQERIGDTLSAYDELIENNEKQIGVLQAIRTAIFKEWFINLRFPDYLTYEAERERERESYLILDNINNFKKLLKLLEVRNYLNLLLHSGFTPFSLHL</sequence>
<protein>
    <submittedName>
        <fullName evidence="5">Type I restriction-modification system specificity subunit</fullName>
        <ecNumber evidence="5">3.1.21.3</ecNumber>
    </submittedName>
</protein>
<dbReference type="PANTHER" id="PTHR30408:SF12">
    <property type="entry name" value="TYPE I RESTRICTION ENZYME MJAVIII SPECIFICITY SUBUNIT"/>
    <property type="match status" value="1"/>
</dbReference>
<dbReference type="REBASE" id="33780">
    <property type="entry name" value="S.MsuILORF813P"/>
</dbReference>
<gene>
    <name evidence="5" type="ordered locus">MSU_0813</name>
</gene>
<dbReference type="AlphaFoldDB" id="F0QS64"/>
<evidence type="ECO:0000256" key="1">
    <source>
        <dbReference type="ARBA" id="ARBA00010923"/>
    </source>
</evidence>
<dbReference type="GO" id="GO:0003677">
    <property type="term" value="F:DNA binding"/>
    <property type="evidence" value="ECO:0007669"/>
    <property type="project" value="UniProtKB-KW"/>
</dbReference>
<reference evidence="5 6" key="1">
    <citation type="journal article" date="2011" name="J. Bacteriol.">
        <title>Complete genome sequences of two hemotropic Mycoplasmas, Mycoplasma haemofelis strain Ohio2 and Mycoplasma suis strain Illinois.</title>
        <authorList>
            <person name="Messick J.B."/>
            <person name="Santos A.P."/>
            <person name="Guimaraes A.M."/>
        </authorList>
    </citation>
    <scope>NUCLEOTIDE SEQUENCE [LARGE SCALE GENOMIC DNA]</scope>
    <source>
        <strain evidence="5 6">Illinois</strain>
    </source>
</reference>
<evidence type="ECO:0000313" key="5">
    <source>
        <dbReference type="EMBL" id="ADX98334.1"/>
    </source>
</evidence>
<dbReference type="RefSeq" id="WP_013610153.1">
    <property type="nucleotide sequence ID" value="NC_015155.1"/>
</dbReference>
<dbReference type="PANTHER" id="PTHR30408">
    <property type="entry name" value="TYPE-1 RESTRICTION ENZYME ECOKI SPECIFICITY PROTEIN"/>
    <property type="match status" value="1"/>
</dbReference>
<dbReference type="InterPro" id="IPR000055">
    <property type="entry name" value="Restrct_endonuc_typeI_TRD"/>
</dbReference>
<evidence type="ECO:0000256" key="2">
    <source>
        <dbReference type="ARBA" id="ARBA00022747"/>
    </source>
</evidence>
<evidence type="ECO:0000313" key="6">
    <source>
        <dbReference type="Proteomes" id="UP000007484"/>
    </source>
</evidence>
<dbReference type="GO" id="GO:0009307">
    <property type="term" value="P:DNA restriction-modification system"/>
    <property type="evidence" value="ECO:0007669"/>
    <property type="project" value="UniProtKB-KW"/>
</dbReference>
<evidence type="ECO:0000256" key="3">
    <source>
        <dbReference type="ARBA" id="ARBA00023125"/>
    </source>
</evidence>
<feature type="domain" description="Type I restriction modification DNA specificity" evidence="4">
    <location>
        <begin position="11"/>
        <end position="180"/>
    </location>
</feature>
<keyword evidence="3" id="KW-0238">DNA-binding</keyword>
<dbReference type="InterPro" id="IPR052021">
    <property type="entry name" value="Type-I_RS_S_subunit"/>
</dbReference>
<dbReference type="Proteomes" id="UP000007484">
    <property type="component" value="Chromosome"/>
</dbReference>
<keyword evidence="6" id="KW-1185">Reference proteome</keyword>
<dbReference type="Gene3D" id="3.90.220.20">
    <property type="entry name" value="DNA methylase specificity domains"/>
    <property type="match status" value="1"/>
</dbReference>
<dbReference type="EC" id="3.1.21.3" evidence="5"/>
<organism evidence="5 6">
    <name type="scientific">Mycoplasma suis (strain Illinois)</name>
    <dbReference type="NCBI Taxonomy" id="768700"/>
    <lineage>
        <taxon>Bacteria</taxon>
        <taxon>Bacillati</taxon>
        <taxon>Mycoplasmatota</taxon>
        <taxon>Mollicutes</taxon>
        <taxon>Mycoplasmataceae</taxon>
        <taxon>Mycoplasma</taxon>
    </lineage>
</organism>
<dbReference type="Gene3D" id="1.10.287.1120">
    <property type="entry name" value="Bipartite methylase S protein"/>
    <property type="match status" value="1"/>
</dbReference>
<dbReference type="STRING" id="768700.MSU_0813"/>